<accession>A0A6B2R343</accession>
<dbReference type="EMBL" id="JAAGRN010000001">
    <property type="protein sequence ID" value="NDY81855.1"/>
    <property type="molecule type" value="Genomic_DNA"/>
</dbReference>
<evidence type="ECO:0000256" key="1">
    <source>
        <dbReference type="SAM" id="Phobius"/>
    </source>
</evidence>
<feature type="transmembrane region" description="Helical" evidence="1">
    <location>
        <begin position="95"/>
        <end position="112"/>
    </location>
</feature>
<protein>
    <submittedName>
        <fullName evidence="2">DUF2069 domain-containing protein</fullName>
    </submittedName>
</protein>
<keyword evidence="1" id="KW-0472">Membrane</keyword>
<keyword evidence="1" id="KW-0812">Transmembrane</keyword>
<organism evidence="2">
    <name type="scientific">Sheuella amnicola</name>
    <dbReference type="NCBI Taxonomy" id="2707330"/>
    <lineage>
        <taxon>Bacteria</taxon>
        <taxon>Pseudomonadati</taxon>
        <taxon>Pseudomonadota</taxon>
        <taxon>Betaproteobacteria</taxon>
        <taxon>Burkholderiales</taxon>
        <taxon>Alcaligenaceae</taxon>
        <taxon>Sheuella</taxon>
    </lineage>
</organism>
<proteinExistence type="predicted"/>
<dbReference type="RefSeq" id="WP_163651152.1">
    <property type="nucleotide sequence ID" value="NZ_JAAGRN010000001.1"/>
</dbReference>
<comment type="caution">
    <text evidence="2">The sequence shown here is derived from an EMBL/GenBank/DDBJ whole genome shotgun (WGS) entry which is preliminary data.</text>
</comment>
<dbReference type="InterPro" id="IPR018643">
    <property type="entry name" value="DUF2069_membrane"/>
</dbReference>
<feature type="transmembrane region" description="Helical" evidence="1">
    <location>
        <begin position="12"/>
        <end position="32"/>
    </location>
</feature>
<reference evidence="2" key="1">
    <citation type="submission" date="2020-02" db="EMBL/GenBank/DDBJ databases">
        <authorList>
            <person name="Chen W.-M."/>
        </authorList>
    </citation>
    <scope>NUCLEOTIDE SEQUENCE</scope>
    <source>
        <strain evidence="2">NBD-18</strain>
    </source>
</reference>
<dbReference type="Pfam" id="PF09842">
    <property type="entry name" value="DUF2069"/>
    <property type="match status" value="1"/>
</dbReference>
<evidence type="ECO:0000313" key="2">
    <source>
        <dbReference type="EMBL" id="NDY81855.1"/>
    </source>
</evidence>
<feature type="transmembrane region" description="Helical" evidence="1">
    <location>
        <begin position="63"/>
        <end position="83"/>
    </location>
</feature>
<name>A0A6B2R343_9BURK</name>
<dbReference type="AlphaFoldDB" id="A0A6B2R343"/>
<gene>
    <name evidence="2" type="ORF">G3I67_01290</name>
</gene>
<sequence>MKQPVLNPYLHYSALFSLIALFALCIAWEIWLDPLKPGGTLWFLKALPLAFAFKGVSRGSLYTVQWASMLILLYLMEGVVRVMSSPSSLSVKLSWIEIVLSTTFFLSAIFYAQPSKKAAKLAAGKRN</sequence>
<keyword evidence="1" id="KW-1133">Transmembrane helix</keyword>